<evidence type="ECO:0000256" key="9">
    <source>
        <dbReference type="ARBA" id="ARBA00023136"/>
    </source>
</evidence>
<dbReference type="GeneTree" id="ENSGT00940000155166"/>
<feature type="transmembrane region" description="Helical" evidence="12">
    <location>
        <begin position="415"/>
        <end position="436"/>
    </location>
</feature>
<dbReference type="AlphaFoldDB" id="A0AAY5EID1"/>
<dbReference type="Ensembl" id="ENSEEET00000064173.1">
    <property type="protein sequence ID" value="ENSEEEP00000056725.1"/>
    <property type="gene ID" value="ENSEEEG00000025769.1"/>
</dbReference>
<dbReference type="InterPro" id="IPR038377">
    <property type="entry name" value="Na/Glc_symporter_sf"/>
</dbReference>
<feature type="transmembrane region" description="Helical" evidence="12">
    <location>
        <begin position="56"/>
        <end position="77"/>
    </location>
</feature>
<dbReference type="Proteomes" id="UP000314983">
    <property type="component" value="Chromosome 7"/>
</dbReference>
<dbReference type="GO" id="GO:0070062">
    <property type="term" value="C:extracellular exosome"/>
    <property type="evidence" value="ECO:0007669"/>
    <property type="project" value="TreeGrafter"/>
</dbReference>
<dbReference type="GO" id="GO:0005343">
    <property type="term" value="F:organic acid:sodium symporter activity"/>
    <property type="evidence" value="ECO:0007669"/>
    <property type="project" value="TreeGrafter"/>
</dbReference>
<dbReference type="GO" id="GO:0015730">
    <property type="term" value="P:propanoate transmembrane transport"/>
    <property type="evidence" value="ECO:0007669"/>
    <property type="project" value="TreeGrafter"/>
</dbReference>
<sequence length="511" mass="55940">MNVVIPVPLKIVATFPCHFIILIQELFIDTTLSILQLASLTKTYSKYLEMRFDKAIRLFGTVLFIIQTLLYTGLVIYAPALALNQVSGIHLWGAVISTGVVCTFYCTLGGLKAVVWTDAFQVVIMVAGFLAVIIQSVLLQGGVSIIISDSAQGGRLNIWDFDPNPLRRHTFWTVIIGGAFLWTSAYGINQTQVQRYVSCKSLFHAKMSLYVNLVSLWTINLCSIFCGLCLYSVYKNCDPWTAKRVNTQDQLMPYLVLDILRAYPGIPGLFVAAVYSGTLSTVSSSVNALAAVTVTDLIRPYFSFSEQQLIWTSKGLSDGLACSCSDLCLLLQAAISIFGTIGGPVLGLFVLGILFPCANSKGGLAGLVSGLAISLWVCIGAQVYHPLPANTRPLTLKTHGCNFTIAEAALTNWTSLYFCPVGTLVVIAVGLAVSLLSGGRTLKLQPGLTVVKEDLTCYKLYKTLKQKVGVKFIFYLCLCYNFCMLFYPYFQATRNADKLDLVGKYEKKSDD</sequence>
<dbReference type="Pfam" id="PF00474">
    <property type="entry name" value="SSF"/>
    <property type="match status" value="1"/>
</dbReference>
<evidence type="ECO:0000313" key="14">
    <source>
        <dbReference type="Proteomes" id="UP000314983"/>
    </source>
</evidence>
<feature type="transmembrane region" description="Helical" evidence="12">
    <location>
        <begin position="472"/>
        <end position="490"/>
    </location>
</feature>
<evidence type="ECO:0000256" key="8">
    <source>
        <dbReference type="ARBA" id="ARBA00023065"/>
    </source>
</evidence>
<evidence type="ECO:0000256" key="6">
    <source>
        <dbReference type="ARBA" id="ARBA00022989"/>
    </source>
</evidence>
<evidence type="ECO:0000256" key="10">
    <source>
        <dbReference type="ARBA" id="ARBA00023201"/>
    </source>
</evidence>
<keyword evidence="14" id="KW-1185">Reference proteome</keyword>
<dbReference type="PANTHER" id="PTHR42985:SF10">
    <property type="entry name" value="SODIUM-COUPLED MONOCARBOXYLATE TRANSPORTER 1"/>
    <property type="match status" value="1"/>
</dbReference>
<evidence type="ECO:0000313" key="13">
    <source>
        <dbReference type="Ensembl" id="ENSEEEP00000056725.1"/>
    </source>
</evidence>
<proteinExistence type="inferred from homology"/>
<feature type="transmembrane region" description="Helical" evidence="12">
    <location>
        <begin position="329"/>
        <end position="355"/>
    </location>
</feature>
<accession>A0AAY5EID1</accession>
<dbReference type="InterPro" id="IPR001734">
    <property type="entry name" value="Na/solute_symporter"/>
</dbReference>
<dbReference type="InterPro" id="IPR051163">
    <property type="entry name" value="Sodium:Solute_Symporter_SSF"/>
</dbReference>
<feature type="transmembrane region" description="Helical" evidence="12">
    <location>
        <begin position="169"/>
        <end position="188"/>
    </location>
</feature>
<dbReference type="PANTHER" id="PTHR42985">
    <property type="entry name" value="SODIUM-COUPLED MONOCARBOXYLATE TRANSPORTER"/>
    <property type="match status" value="1"/>
</dbReference>
<evidence type="ECO:0000256" key="1">
    <source>
        <dbReference type="ARBA" id="ARBA00004651"/>
    </source>
</evidence>
<keyword evidence="10" id="KW-0739">Sodium transport</keyword>
<gene>
    <name evidence="13" type="primary">SPNS3</name>
</gene>
<feature type="transmembrane region" description="Helical" evidence="12">
    <location>
        <begin position="362"/>
        <end position="384"/>
    </location>
</feature>
<dbReference type="GO" id="GO:0005886">
    <property type="term" value="C:plasma membrane"/>
    <property type="evidence" value="ECO:0007669"/>
    <property type="project" value="UniProtKB-SubCell"/>
</dbReference>
<keyword evidence="4" id="KW-1003">Cell membrane</keyword>
<evidence type="ECO:0000256" key="2">
    <source>
        <dbReference type="ARBA" id="ARBA00006434"/>
    </source>
</evidence>
<evidence type="ECO:0000256" key="4">
    <source>
        <dbReference type="ARBA" id="ARBA00022475"/>
    </source>
</evidence>
<dbReference type="Gene3D" id="1.20.1730.10">
    <property type="entry name" value="Sodium/glucose cotransporter"/>
    <property type="match status" value="1"/>
</dbReference>
<organism evidence="13 14">
    <name type="scientific">Electrophorus electricus</name>
    <name type="common">Electric eel</name>
    <name type="synonym">Gymnotus electricus</name>
    <dbReference type="NCBI Taxonomy" id="8005"/>
    <lineage>
        <taxon>Eukaryota</taxon>
        <taxon>Metazoa</taxon>
        <taxon>Chordata</taxon>
        <taxon>Craniata</taxon>
        <taxon>Vertebrata</taxon>
        <taxon>Euteleostomi</taxon>
        <taxon>Actinopterygii</taxon>
        <taxon>Neopterygii</taxon>
        <taxon>Teleostei</taxon>
        <taxon>Ostariophysi</taxon>
        <taxon>Gymnotiformes</taxon>
        <taxon>Gymnotoidei</taxon>
        <taxon>Gymnotidae</taxon>
        <taxon>Electrophorus</taxon>
    </lineage>
</organism>
<feature type="transmembrane region" description="Helical" evidence="12">
    <location>
        <begin position="89"/>
        <end position="111"/>
    </location>
</feature>
<name>A0AAY5EID1_ELEEL</name>
<comment type="subcellular location">
    <subcellularLocation>
        <location evidence="1">Cell membrane</location>
        <topology evidence="1">Multi-pass membrane protein</topology>
    </subcellularLocation>
</comment>
<dbReference type="NCBIfam" id="TIGR00813">
    <property type="entry name" value="sss"/>
    <property type="match status" value="1"/>
</dbReference>
<evidence type="ECO:0000256" key="5">
    <source>
        <dbReference type="ARBA" id="ARBA00022692"/>
    </source>
</evidence>
<keyword evidence="6 12" id="KW-1133">Transmembrane helix</keyword>
<keyword evidence="5 12" id="KW-0812">Transmembrane</keyword>
<evidence type="ECO:0000256" key="7">
    <source>
        <dbReference type="ARBA" id="ARBA00023053"/>
    </source>
</evidence>
<keyword evidence="3" id="KW-0813">Transport</keyword>
<feature type="transmembrane region" description="Helical" evidence="12">
    <location>
        <begin position="209"/>
        <end position="234"/>
    </location>
</feature>
<evidence type="ECO:0000256" key="11">
    <source>
        <dbReference type="RuleBase" id="RU362091"/>
    </source>
</evidence>
<keyword evidence="7" id="KW-0915">Sodium</keyword>
<keyword evidence="9 12" id="KW-0472">Membrane</keyword>
<dbReference type="PROSITE" id="PS50283">
    <property type="entry name" value="NA_SOLUT_SYMP_3"/>
    <property type="match status" value="1"/>
</dbReference>
<evidence type="ECO:0000256" key="12">
    <source>
        <dbReference type="SAM" id="Phobius"/>
    </source>
</evidence>
<comment type="similarity">
    <text evidence="2 11">Belongs to the sodium:solute symporter (SSF) (TC 2.A.21) family.</text>
</comment>
<reference evidence="13" key="3">
    <citation type="submission" date="2025-09" db="UniProtKB">
        <authorList>
            <consortium name="Ensembl"/>
        </authorList>
    </citation>
    <scope>IDENTIFICATION</scope>
</reference>
<evidence type="ECO:0000256" key="3">
    <source>
        <dbReference type="ARBA" id="ARBA00022448"/>
    </source>
</evidence>
<reference evidence="13" key="2">
    <citation type="submission" date="2025-08" db="UniProtKB">
        <authorList>
            <consortium name="Ensembl"/>
        </authorList>
    </citation>
    <scope>IDENTIFICATION</scope>
</reference>
<evidence type="ECO:0008006" key="15">
    <source>
        <dbReference type="Google" id="ProtNLM"/>
    </source>
</evidence>
<reference evidence="13 14" key="1">
    <citation type="submission" date="2020-05" db="EMBL/GenBank/DDBJ databases">
        <title>Electrophorus electricus (electric eel) genome, fEleEle1, primary haplotype.</title>
        <authorList>
            <person name="Myers G."/>
            <person name="Meyer A."/>
            <person name="Fedrigo O."/>
            <person name="Formenti G."/>
            <person name="Rhie A."/>
            <person name="Tracey A."/>
            <person name="Sims Y."/>
            <person name="Jarvis E.D."/>
        </authorList>
    </citation>
    <scope>NUCLEOTIDE SEQUENCE [LARGE SCALE GENOMIC DNA]</scope>
</reference>
<feature type="transmembrane region" description="Helical" evidence="12">
    <location>
        <begin position="123"/>
        <end position="147"/>
    </location>
</feature>
<keyword evidence="8" id="KW-0406">Ion transport</keyword>
<protein>
    <recommendedName>
        <fullName evidence="15">Solute carrier family 5 member 8</fullName>
    </recommendedName>
</protein>